<dbReference type="SUPFAM" id="SSF46894">
    <property type="entry name" value="C-terminal effector domain of the bipartite response regulators"/>
    <property type="match status" value="1"/>
</dbReference>
<keyword evidence="4" id="KW-0804">Transcription</keyword>
<dbReference type="PANTHER" id="PTHR43214">
    <property type="entry name" value="TWO-COMPONENT RESPONSE REGULATOR"/>
    <property type="match status" value="1"/>
</dbReference>
<dbReference type="InterPro" id="IPR000792">
    <property type="entry name" value="Tscrpt_reg_LuxR_C"/>
</dbReference>
<keyword evidence="2" id="KW-0805">Transcription regulation</keyword>
<evidence type="ECO:0000256" key="2">
    <source>
        <dbReference type="ARBA" id="ARBA00023015"/>
    </source>
</evidence>
<sequence length="209" mass="23293">MLRILMADDHALMREGLKHLFSVVGGIDVVAEASTGPQVFELLRRTDVDLILLDMTMPGISGATLIHHIRSQKTAPNILVLSMHDEVQFARRALDAGASGYITKDTDPQTLIDAIHRVAEGGRFISRGLAEEMLFDHGTRARPSHELLSTREYEIFQLLVHGRGVNEIADELSISNKTVSTHKTRLMEKMKCENVSQLIRYAIAHGMLE</sequence>
<dbReference type="Gene3D" id="3.40.50.2300">
    <property type="match status" value="1"/>
</dbReference>
<dbReference type="Proteomes" id="UP001596379">
    <property type="component" value="Unassembled WGS sequence"/>
</dbReference>
<protein>
    <submittedName>
        <fullName evidence="8">Response regulator</fullName>
    </submittedName>
</protein>
<dbReference type="InterPro" id="IPR039420">
    <property type="entry name" value="WalR-like"/>
</dbReference>
<dbReference type="InterPro" id="IPR011006">
    <property type="entry name" value="CheY-like_superfamily"/>
</dbReference>
<dbReference type="PRINTS" id="PR00038">
    <property type="entry name" value="HTHLUXR"/>
</dbReference>
<dbReference type="PROSITE" id="PS50110">
    <property type="entry name" value="RESPONSE_REGULATORY"/>
    <property type="match status" value="1"/>
</dbReference>
<proteinExistence type="predicted"/>
<dbReference type="PROSITE" id="PS50043">
    <property type="entry name" value="HTH_LUXR_2"/>
    <property type="match status" value="1"/>
</dbReference>
<evidence type="ECO:0000259" key="7">
    <source>
        <dbReference type="PROSITE" id="PS50110"/>
    </source>
</evidence>
<gene>
    <name evidence="8" type="ORF">ACFQO0_09715</name>
</gene>
<evidence type="ECO:0000256" key="1">
    <source>
        <dbReference type="ARBA" id="ARBA00022553"/>
    </source>
</evidence>
<evidence type="ECO:0000313" key="8">
    <source>
        <dbReference type="EMBL" id="MFC7298712.1"/>
    </source>
</evidence>
<comment type="caution">
    <text evidence="8">The sequence shown here is derived from an EMBL/GenBank/DDBJ whole genome shotgun (WGS) entry which is preliminary data.</text>
</comment>
<dbReference type="Pfam" id="PF00072">
    <property type="entry name" value="Response_reg"/>
    <property type="match status" value="1"/>
</dbReference>
<keyword evidence="1 5" id="KW-0597">Phosphoprotein</keyword>
<dbReference type="RefSeq" id="WP_012078773.1">
    <property type="nucleotide sequence ID" value="NZ_JBHTCC010000002.1"/>
</dbReference>
<feature type="domain" description="Response regulatory" evidence="7">
    <location>
        <begin position="3"/>
        <end position="119"/>
    </location>
</feature>
<accession>A0ABW2J6K7</accession>
<feature type="domain" description="HTH luxR-type" evidence="6">
    <location>
        <begin position="141"/>
        <end position="206"/>
    </location>
</feature>
<dbReference type="SMART" id="SM00448">
    <property type="entry name" value="REC"/>
    <property type="match status" value="1"/>
</dbReference>
<keyword evidence="9" id="KW-1185">Reference proteome</keyword>
<evidence type="ECO:0000256" key="4">
    <source>
        <dbReference type="ARBA" id="ARBA00023163"/>
    </source>
</evidence>
<evidence type="ECO:0000256" key="5">
    <source>
        <dbReference type="PROSITE-ProRule" id="PRU00169"/>
    </source>
</evidence>
<dbReference type="CDD" id="cd06170">
    <property type="entry name" value="LuxR_C_like"/>
    <property type="match status" value="1"/>
</dbReference>
<evidence type="ECO:0000259" key="6">
    <source>
        <dbReference type="PROSITE" id="PS50043"/>
    </source>
</evidence>
<reference evidence="9" key="1">
    <citation type="journal article" date="2019" name="Int. J. Syst. Evol. Microbiol.">
        <title>The Global Catalogue of Microorganisms (GCM) 10K type strain sequencing project: providing services to taxonomists for standard genome sequencing and annotation.</title>
        <authorList>
            <consortium name="The Broad Institute Genomics Platform"/>
            <consortium name="The Broad Institute Genome Sequencing Center for Infectious Disease"/>
            <person name="Wu L."/>
            <person name="Ma J."/>
        </authorList>
    </citation>
    <scope>NUCLEOTIDE SEQUENCE [LARGE SCALE GENOMIC DNA]</scope>
    <source>
        <strain evidence="9">CCUG 36956</strain>
    </source>
</reference>
<dbReference type="CDD" id="cd17535">
    <property type="entry name" value="REC_NarL-like"/>
    <property type="match status" value="1"/>
</dbReference>
<keyword evidence="3" id="KW-0238">DNA-binding</keyword>
<dbReference type="EMBL" id="JBHTCC010000002">
    <property type="protein sequence ID" value="MFC7298712.1"/>
    <property type="molecule type" value="Genomic_DNA"/>
</dbReference>
<dbReference type="InterPro" id="IPR058245">
    <property type="entry name" value="NreC/VraR/RcsB-like_REC"/>
</dbReference>
<dbReference type="InterPro" id="IPR001789">
    <property type="entry name" value="Sig_transdc_resp-reg_receiver"/>
</dbReference>
<organism evidence="8 9">
    <name type="scientific">Herminiimonas aquatilis</name>
    <dbReference type="NCBI Taxonomy" id="345342"/>
    <lineage>
        <taxon>Bacteria</taxon>
        <taxon>Pseudomonadati</taxon>
        <taxon>Pseudomonadota</taxon>
        <taxon>Betaproteobacteria</taxon>
        <taxon>Burkholderiales</taxon>
        <taxon>Oxalobacteraceae</taxon>
        <taxon>Herminiimonas</taxon>
    </lineage>
</organism>
<evidence type="ECO:0000256" key="3">
    <source>
        <dbReference type="ARBA" id="ARBA00023125"/>
    </source>
</evidence>
<dbReference type="SUPFAM" id="SSF52172">
    <property type="entry name" value="CheY-like"/>
    <property type="match status" value="1"/>
</dbReference>
<dbReference type="Pfam" id="PF00196">
    <property type="entry name" value="GerE"/>
    <property type="match status" value="1"/>
</dbReference>
<dbReference type="PROSITE" id="PS00622">
    <property type="entry name" value="HTH_LUXR_1"/>
    <property type="match status" value="1"/>
</dbReference>
<dbReference type="InterPro" id="IPR016032">
    <property type="entry name" value="Sig_transdc_resp-reg_C-effctor"/>
</dbReference>
<dbReference type="SMART" id="SM00421">
    <property type="entry name" value="HTH_LUXR"/>
    <property type="match status" value="1"/>
</dbReference>
<dbReference type="PANTHER" id="PTHR43214:SF41">
    <property type="entry name" value="NITRATE_NITRITE RESPONSE REGULATOR PROTEIN NARP"/>
    <property type="match status" value="1"/>
</dbReference>
<feature type="modified residue" description="4-aspartylphosphate" evidence="5">
    <location>
        <position position="54"/>
    </location>
</feature>
<name>A0ABW2J6K7_9BURK</name>
<evidence type="ECO:0000313" key="9">
    <source>
        <dbReference type="Proteomes" id="UP001596379"/>
    </source>
</evidence>